<gene>
    <name evidence="11" type="ORF">GCM10014715_77800</name>
</gene>
<accession>A0A919AJ22</accession>
<dbReference type="InterPro" id="IPR035906">
    <property type="entry name" value="MetI-like_sf"/>
</dbReference>
<evidence type="ECO:0000313" key="11">
    <source>
        <dbReference type="EMBL" id="GHF10539.1"/>
    </source>
</evidence>
<evidence type="ECO:0000256" key="3">
    <source>
        <dbReference type="ARBA" id="ARBA00022475"/>
    </source>
</evidence>
<dbReference type="Pfam" id="PF00528">
    <property type="entry name" value="BPD_transp_1"/>
    <property type="match status" value="2"/>
</dbReference>
<evidence type="ECO:0000256" key="5">
    <source>
        <dbReference type="ARBA" id="ARBA00022692"/>
    </source>
</evidence>
<feature type="transmembrane region" description="Helical" evidence="8">
    <location>
        <begin position="514"/>
        <end position="535"/>
    </location>
</feature>
<protein>
    <submittedName>
        <fullName evidence="11">ABC transporter substrate-binding protein</fullName>
    </submittedName>
</protein>
<comment type="caution">
    <text evidence="11">The sequence shown here is derived from an EMBL/GenBank/DDBJ whole genome shotgun (WGS) entry which is preliminary data.</text>
</comment>
<feature type="domain" description="ABC transmembrane type-1" evidence="10">
    <location>
        <begin position="99"/>
        <end position="307"/>
    </location>
</feature>
<feature type="transmembrane region" description="Helical" evidence="8">
    <location>
        <begin position="289"/>
        <end position="310"/>
    </location>
</feature>
<dbReference type="SUPFAM" id="SSF161098">
    <property type="entry name" value="MetI-like"/>
    <property type="match status" value="2"/>
</dbReference>
<feature type="transmembrane region" description="Helical" evidence="8">
    <location>
        <begin position="103"/>
        <end position="123"/>
    </location>
</feature>
<evidence type="ECO:0000313" key="12">
    <source>
        <dbReference type="Proteomes" id="UP000641386"/>
    </source>
</evidence>
<reference evidence="11" key="1">
    <citation type="journal article" date="2014" name="Int. J. Syst. Evol. Microbiol.">
        <title>Complete genome sequence of Corynebacterium casei LMG S-19264T (=DSM 44701T), isolated from a smear-ripened cheese.</title>
        <authorList>
            <consortium name="US DOE Joint Genome Institute (JGI-PGF)"/>
            <person name="Walter F."/>
            <person name="Albersmeier A."/>
            <person name="Kalinowski J."/>
            <person name="Ruckert C."/>
        </authorList>
    </citation>
    <scope>NUCLEOTIDE SEQUENCE</scope>
    <source>
        <strain evidence="11">JCM 3302</strain>
    </source>
</reference>
<feature type="transmembrane region" description="Helical" evidence="8">
    <location>
        <begin position="228"/>
        <end position="250"/>
    </location>
</feature>
<feature type="transmembrane region" description="Helical" evidence="8">
    <location>
        <begin position="135"/>
        <end position="157"/>
    </location>
</feature>
<keyword evidence="7 8" id="KW-0472">Membrane</keyword>
<feature type="region of interest" description="Disordered" evidence="9">
    <location>
        <begin position="1"/>
        <end position="25"/>
    </location>
</feature>
<comment type="subcellular location">
    <subcellularLocation>
        <location evidence="1">Cell inner membrane</location>
        <topology evidence="1">Multi-pass membrane protein</topology>
    </subcellularLocation>
    <subcellularLocation>
        <location evidence="8">Cell membrane</location>
        <topology evidence="8">Multi-pass membrane protein</topology>
    </subcellularLocation>
</comment>
<dbReference type="CDD" id="cd06261">
    <property type="entry name" value="TM_PBP2"/>
    <property type="match status" value="2"/>
</dbReference>
<evidence type="ECO:0000256" key="8">
    <source>
        <dbReference type="RuleBase" id="RU363032"/>
    </source>
</evidence>
<feature type="transmembrane region" description="Helical" evidence="8">
    <location>
        <begin position="434"/>
        <end position="456"/>
    </location>
</feature>
<keyword evidence="12" id="KW-1185">Reference proteome</keyword>
<dbReference type="PANTHER" id="PTHR43357">
    <property type="entry name" value="INNER MEMBRANE ABC TRANSPORTER PERMEASE PROTEIN YDCV"/>
    <property type="match status" value="1"/>
</dbReference>
<keyword evidence="2 8" id="KW-0813">Transport</keyword>
<feature type="transmembrane region" description="Helical" evidence="8">
    <location>
        <begin position="338"/>
        <end position="363"/>
    </location>
</feature>
<dbReference type="PROSITE" id="PS50928">
    <property type="entry name" value="ABC_TM1"/>
    <property type="match status" value="2"/>
</dbReference>
<dbReference type="EMBL" id="BNBC01000058">
    <property type="protein sequence ID" value="GHF10539.1"/>
    <property type="molecule type" value="Genomic_DNA"/>
</dbReference>
<dbReference type="AlphaFoldDB" id="A0A919AJ22"/>
<name>A0A919AJ22_9ACTN</name>
<reference evidence="11" key="2">
    <citation type="submission" date="2020-09" db="EMBL/GenBank/DDBJ databases">
        <authorList>
            <person name="Sun Q."/>
            <person name="Ohkuma M."/>
        </authorList>
    </citation>
    <scope>NUCLEOTIDE SEQUENCE</scope>
    <source>
        <strain evidence="11">JCM 3302</strain>
    </source>
</reference>
<dbReference type="GO" id="GO:0005886">
    <property type="term" value="C:plasma membrane"/>
    <property type="evidence" value="ECO:0007669"/>
    <property type="project" value="UniProtKB-SubCell"/>
</dbReference>
<dbReference type="Proteomes" id="UP000641386">
    <property type="component" value="Unassembled WGS sequence"/>
</dbReference>
<feature type="compositionally biased region" description="Polar residues" evidence="9">
    <location>
        <begin position="1"/>
        <end position="11"/>
    </location>
</feature>
<feature type="transmembrane region" description="Helical" evidence="8">
    <location>
        <begin position="462"/>
        <end position="479"/>
    </location>
</feature>
<evidence type="ECO:0000256" key="2">
    <source>
        <dbReference type="ARBA" id="ARBA00022448"/>
    </source>
</evidence>
<comment type="similarity">
    <text evidence="8">Belongs to the binding-protein-dependent transport system permease family.</text>
</comment>
<dbReference type="RefSeq" id="WP_189907506.1">
    <property type="nucleotide sequence ID" value="NZ_BNBC01000058.1"/>
</dbReference>
<dbReference type="PANTHER" id="PTHR43357:SF4">
    <property type="entry name" value="INNER MEMBRANE ABC TRANSPORTER PERMEASE PROTEIN YDCV"/>
    <property type="match status" value="1"/>
</dbReference>
<organism evidence="11 12">
    <name type="scientific">Streptomyces spiralis</name>
    <dbReference type="NCBI Taxonomy" id="66376"/>
    <lineage>
        <taxon>Bacteria</taxon>
        <taxon>Bacillati</taxon>
        <taxon>Actinomycetota</taxon>
        <taxon>Actinomycetes</taxon>
        <taxon>Kitasatosporales</taxon>
        <taxon>Streptomycetaceae</taxon>
        <taxon>Streptomyces</taxon>
    </lineage>
</organism>
<feature type="transmembrane region" description="Helical" evidence="8">
    <location>
        <begin position="565"/>
        <end position="587"/>
    </location>
</feature>
<evidence type="ECO:0000256" key="7">
    <source>
        <dbReference type="ARBA" id="ARBA00023136"/>
    </source>
</evidence>
<feature type="transmembrane region" description="Helical" evidence="8">
    <location>
        <begin position="182"/>
        <end position="207"/>
    </location>
</feature>
<dbReference type="InterPro" id="IPR000515">
    <property type="entry name" value="MetI-like"/>
</dbReference>
<feature type="transmembrane region" description="Helical" evidence="8">
    <location>
        <begin position="400"/>
        <end position="422"/>
    </location>
</feature>
<dbReference type="Gene3D" id="1.10.3720.10">
    <property type="entry name" value="MetI-like"/>
    <property type="match status" value="2"/>
</dbReference>
<evidence type="ECO:0000259" key="10">
    <source>
        <dbReference type="PROSITE" id="PS50928"/>
    </source>
</evidence>
<feature type="domain" description="ABC transmembrane type-1" evidence="10">
    <location>
        <begin position="396"/>
        <end position="586"/>
    </location>
</feature>
<feature type="transmembrane region" description="Helical" evidence="8">
    <location>
        <begin position="46"/>
        <end position="68"/>
    </location>
</feature>
<dbReference type="GO" id="GO:0055085">
    <property type="term" value="P:transmembrane transport"/>
    <property type="evidence" value="ECO:0007669"/>
    <property type="project" value="InterPro"/>
</dbReference>
<keyword evidence="6 8" id="KW-1133">Transmembrane helix</keyword>
<evidence type="ECO:0000256" key="4">
    <source>
        <dbReference type="ARBA" id="ARBA00022519"/>
    </source>
</evidence>
<keyword evidence="5 8" id="KW-0812">Transmembrane</keyword>
<evidence type="ECO:0000256" key="6">
    <source>
        <dbReference type="ARBA" id="ARBA00022989"/>
    </source>
</evidence>
<evidence type="ECO:0000256" key="9">
    <source>
        <dbReference type="SAM" id="MobiDB-lite"/>
    </source>
</evidence>
<sequence>MTLAPTSTTAHDNGPDAGPGSAPGPGADGRAGRLLRLLRRPLSLQGLLVGGAVVVVGYLAIVPLGYLVHDTFLSADGRGVSFGAFSRAYGGNSQSGEMMLNSLWFALGSAALALVLGTALAYVQVRTDTPFKGLFFAASLVPLIVPGILYATSWIFLGDPQSGLINSLVFKPLFGTSPVNIYSVWGMIWVQGLHLAPVAFLLMVAAFRAMDPSLEESAAMSGANRLTVLRRVTIPLLRPAMISAALLMFVQSLESFEVPGLLGLQNGIYVFTSRIYFVLRAYPVDYGAAGAYAIGLLLIAVLGVLLSSWLQRSSRNFQTVTGKAFRPRPVELGRARPLVGAGIILYFLLTVVLPVAVLVYASLLKYYAAPSSKTLSQMTLDNYRAVLDMPLAFTALKNSLIVGVGAATAVMILTAIVAWVVLRTKAPGRRLLDLLAFTPIVIPGLVLGLALAFVYLRMSLPIYGTLFILLISYCTRYLPYGMRYSSAAMAQMSPELEESAAVSGASWFQTFRRVLLPLMSGGILAGWVYILVVSFRELSSTILLYSPGKEVLSVLIWEQFENGQFTTLAALGVCMVVLLVVLVSIAYRLGARFGLQSDSAN</sequence>
<evidence type="ECO:0000256" key="1">
    <source>
        <dbReference type="ARBA" id="ARBA00004429"/>
    </source>
</evidence>
<keyword evidence="4" id="KW-0997">Cell inner membrane</keyword>
<proteinExistence type="inferred from homology"/>
<keyword evidence="3" id="KW-1003">Cell membrane</keyword>